<dbReference type="NCBIfam" id="TIGR04183">
    <property type="entry name" value="Por_Secre_tail"/>
    <property type="match status" value="1"/>
</dbReference>
<name>A0A098LJE8_9BACT</name>
<gene>
    <name evidence="2" type="ORF">MYP_4346</name>
</gene>
<evidence type="ECO:0000313" key="3">
    <source>
        <dbReference type="Proteomes" id="UP000030185"/>
    </source>
</evidence>
<feature type="domain" description="Secretion system C-terminal sorting" evidence="1">
    <location>
        <begin position="26"/>
        <end position="88"/>
    </location>
</feature>
<dbReference type="EMBL" id="BBLT01000011">
    <property type="protein sequence ID" value="GAL87116.1"/>
    <property type="molecule type" value="Genomic_DNA"/>
</dbReference>
<accession>A0A098LJE8</accession>
<dbReference type="Proteomes" id="UP000030185">
    <property type="component" value="Unassembled WGS sequence"/>
</dbReference>
<comment type="caution">
    <text evidence="2">The sequence shown here is derived from an EMBL/GenBank/DDBJ whole genome shotgun (WGS) entry which is preliminary data.</text>
</comment>
<dbReference type="InterPro" id="IPR026444">
    <property type="entry name" value="Secre_tail"/>
</dbReference>
<dbReference type="AlphaFoldDB" id="A0A098LJE8"/>
<organism evidence="2 3">
    <name type="scientific">Sporocytophaga myxococcoides</name>
    <dbReference type="NCBI Taxonomy" id="153721"/>
    <lineage>
        <taxon>Bacteria</taxon>
        <taxon>Pseudomonadati</taxon>
        <taxon>Bacteroidota</taxon>
        <taxon>Cytophagia</taxon>
        <taxon>Cytophagales</taxon>
        <taxon>Cytophagaceae</taxon>
        <taxon>Sporocytophaga</taxon>
    </lineage>
</organism>
<proteinExistence type="predicted"/>
<sequence length="97" mass="10746">MKYFKGGRCDYTSISNASKNSLNLNLYPNPASDVLLISSAVSLVRESYAIVDYAGRIIDKGIIDNDMFELQLTGLKPGLYLIKIGEKTVKPFVINEL</sequence>
<keyword evidence="3" id="KW-1185">Reference proteome</keyword>
<evidence type="ECO:0000259" key="1">
    <source>
        <dbReference type="Pfam" id="PF18962"/>
    </source>
</evidence>
<protein>
    <recommendedName>
        <fullName evidence="1">Secretion system C-terminal sorting domain-containing protein</fullName>
    </recommendedName>
</protein>
<reference evidence="2 3" key="1">
    <citation type="submission" date="2014-09" db="EMBL/GenBank/DDBJ databases">
        <title>Sporocytophaga myxococcoides PG-01 genome sequencing.</title>
        <authorList>
            <person name="Liu L."/>
            <person name="Gao P.J."/>
            <person name="Chen G.J."/>
            <person name="Wang L.S."/>
        </authorList>
    </citation>
    <scope>NUCLEOTIDE SEQUENCE [LARGE SCALE GENOMIC DNA]</scope>
    <source>
        <strain evidence="2 3">PG-01</strain>
    </source>
</reference>
<dbReference type="Pfam" id="PF18962">
    <property type="entry name" value="Por_Secre_tail"/>
    <property type="match status" value="1"/>
</dbReference>
<evidence type="ECO:0000313" key="2">
    <source>
        <dbReference type="EMBL" id="GAL87116.1"/>
    </source>
</evidence>
<dbReference type="RefSeq" id="WP_045467960.1">
    <property type="nucleotide sequence ID" value="NZ_BBLT01000011.1"/>
</dbReference>